<keyword evidence="2" id="KW-1185">Reference proteome</keyword>
<proteinExistence type="predicted"/>
<reference evidence="1" key="2">
    <citation type="submission" date="2023-01" db="EMBL/GenBank/DDBJ databases">
        <title>Draft genome sequence of Devosia yakushimensis strain NBRC 103855.</title>
        <authorList>
            <person name="Sun Q."/>
            <person name="Mori K."/>
        </authorList>
    </citation>
    <scope>NUCLEOTIDE SEQUENCE</scope>
    <source>
        <strain evidence="1">NBRC 103855</strain>
    </source>
</reference>
<comment type="caution">
    <text evidence="1">The sequence shown here is derived from an EMBL/GenBank/DDBJ whole genome shotgun (WGS) entry which is preliminary data.</text>
</comment>
<evidence type="ECO:0000313" key="2">
    <source>
        <dbReference type="Proteomes" id="UP001161406"/>
    </source>
</evidence>
<reference evidence="1" key="1">
    <citation type="journal article" date="2014" name="Int. J. Syst. Evol. Microbiol.">
        <title>Complete genome of a new Firmicutes species belonging to the dominant human colonic microbiota ('Ruminococcus bicirculans') reveals two chromosomes and a selective capacity to utilize plant glucans.</title>
        <authorList>
            <consortium name="NISC Comparative Sequencing Program"/>
            <person name="Wegmann U."/>
            <person name="Louis P."/>
            <person name="Goesmann A."/>
            <person name="Henrissat B."/>
            <person name="Duncan S.H."/>
            <person name="Flint H.J."/>
        </authorList>
    </citation>
    <scope>NUCLEOTIDE SEQUENCE</scope>
    <source>
        <strain evidence="1">NBRC 103855</strain>
    </source>
</reference>
<dbReference type="Proteomes" id="UP001161406">
    <property type="component" value="Unassembled WGS sequence"/>
</dbReference>
<sequence>MIPGGGGAGGFANAACAGQSPSQLVRLVQSTRVDASWARASNVQIQRVGVCPEIRVWLQGQLNGSGLGPVLQQAVMSDALISTSLSRASFNADRVFAVKRSGSQLTVYVY</sequence>
<gene>
    <name evidence="1" type="ORF">GCM10007913_07650</name>
</gene>
<dbReference type="EMBL" id="BSNG01000001">
    <property type="protein sequence ID" value="GLQ08833.1"/>
    <property type="molecule type" value="Genomic_DNA"/>
</dbReference>
<protein>
    <submittedName>
        <fullName evidence="1">Uncharacterized protein</fullName>
    </submittedName>
</protein>
<organism evidence="1 2">
    <name type="scientific">Devosia yakushimensis</name>
    <dbReference type="NCBI Taxonomy" id="470028"/>
    <lineage>
        <taxon>Bacteria</taxon>
        <taxon>Pseudomonadati</taxon>
        <taxon>Pseudomonadota</taxon>
        <taxon>Alphaproteobacteria</taxon>
        <taxon>Hyphomicrobiales</taxon>
        <taxon>Devosiaceae</taxon>
        <taxon>Devosia</taxon>
    </lineage>
</organism>
<evidence type="ECO:0000313" key="1">
    <source>
        <dbReference type="EMBL" id="GLQ08833.1"/>
    </source>
</evidence>
<name>A0ABQ5UB30_9HYPH</name>
<accession>A0ABQ5UB30</accession>